<evidence type="ECO:0000256" key="4">
    <source>
        <dbReference type="SAM" id="Phobius"/>
    </source>
</evidence>
<reference evidence="6" key="1">
    <citation type="submission" date="2020-11" db="EMBL/GenBank/DDBJ databases">
        <title>Isolation and identification of active actinomycetes.</title>
        <authorList>
            <person name="Yu B."/>
        </authorList>
    </citation>
    <scope>NUCLEOTIDE SEQUENCE</scope>
    <source>
        <strain evidence="6">NEAU-YB345</strain>
    </source>
</reference>
<dbReference type="SUPFAM" id="SSF158472">
    <property type="entry name" value="HAMP domain-like"/>
    <property type="match status" value="1"/>
</dbReference>
<dbReference type="AlphaFoldDB" id="A0A931FHL5"/>
<sequence length="774" mass="79349">MNTLSTPAVTPGPSQYGPGRPRRHRTRLRADMPLLGGVRPPLAALLCLLLAVVALAMLALGQTVAEDVAPAVLNSQQHIASDTASDIRAAVNQDVAAIREDATALSGDQATTDAAYLKALTALGTPWRGAALVDPTTGTELATTGEAFPASAVSSVAANETIPPKLVTLTNGQTRLLVFASVDLQGQGTRLLVGSDLLAAPAPGGDLTRTVELVDRHGKVVAGSGPALTATQDKRIPADASSAAAQQGDIANSSTRPSGFLLGSLAGGHRTVAGWADVATVSDGGADALHLVAVVAVSTPQTSAVTGNSLVALIAAASLLGAALLITALLVLGLQRPLLRLHLAGARIARGDLSRPAPQPRLGEAARIGRALEGLRRQQVGSSPKVFQPLKRTFGARALVVLCGFVLVAWSVPLLFVLDKPTSTEQVPAQLISDQQLRTVAAANRVESSLATGYTDVASVAASLSASSTTSRMQQLLASTLKEHSRYRALYVLAQDGSVLTSVGLAPRQQLHHVPPGGGVLQLNTGGKVPSTAVYAVVSKPAPVAGKPQPVTGPGTPVAVVGEFDTSYLNSVLNHAGMGHVYLVDAEHKVIGSDGGFRAFQSLPDPSLTGLAVDNPVQPANAVVPTSDGTAIAAAAPVGVIANVSRQPSWQVVSAQPESWLDLSANRTERLTMLVGLLGLTVSVICLGWLFVVVVRPLRDLAEVAERLAAGDRKTVLYPVHHDEVGSITRSLEIIRQRLGSGGRASASSKATKAGKATNAGSAGKAGNATAPRN</sequence>
<dbReference type="Pfam" id="PF00672">
    <property type="entry name" value="HAMP"/>
    <property type="match status" value="2"/>
</dbReference>
<comment type="caution">
    <text evidence="6">The sequence shown here is derived from an EMBL/GenBank/DDBJ whole genome shotgun (WGS) entry which is preliminary data.</text>
</comment>
<dbReference type="Proteomes" id="UP000657385">
    <property type="component" value="Unassembled WGS sequence"/>
</dbReference>
<dbReference type="CDD" id="cd06225">
    <property type="entry name" value="HAMP"/>
    <property type="match status" value="1"/>
</dbReference>
<keyword evidence="2 4" id="KW-1133">Transmembrane helix</keyword>
<gene>
    <name evidence="6" type="ORF">I2501_28450</name>
</gene>
<dbReference type="PANTHER" id="PTHR32089:SF112">
    <property type="entry name" value="LYSOZYME-LIKE PROTEIN-RELATED"/>
    <property type="match status" value="1"/>
</dbReference>
<keyword evidence="4" id="KW-0472">Membrane</keyword>
<feature type="region of interest" description="Disordered" evidence="3">
    <location>
        <begin position="1"/>
        <end position="24"/>
    </location>
</feature>
<feature type="transmembrane region" description="Helical" evidence="4">
    <location>
        <begin position="310"/>
        <end position="332"/>
    </location>
</feature>
<keyword evidence="7" id="KW-1185">Reference proteome</keyword>
<dbReference type="SMART" id="SM00304">
    <property type="entry name" value="HAMP"/>
    <property type="match status" value="2"/>
</dbReference>
<accession>A0A931FHL5</accession>
<keyword evidence="1 4" id="KW-0812">Transmembrane</keyword>
<feature type="compositionally biased region" description="Low complexity" evidence="3">
    <location>
        <begin position="744"/>
        <end position="774"/>
    </location>
</feature>
<feature type="transmembrane region" description="Helical" evidence="4">
    <location>
        <begin position="671"/>
        <end position="695"/>
    </location>
</feature>
<dbReference type="InterPro" id="IPR003660">
    <property type="entry name" value="HAMP_dom"/>
</dbReference>
<evidence type="ECO:0000313" key="6">
    <source>
        <dbReference type="EMBL" id="MBF9071961.1"/>
    </source>
</evidence>
<dbReference type="EMBL" id="JADPRT010000014">
    <property type="protein sequence ID" value="MBF9071961.1"/>
    <property type="molecule type" value="Genomic_DNA"/>
</dbReference>
<dbReference type="GO" id="GO:0016020">
    <property type="term" value="C:membrane"/>
    <property type="evidence" value="ECO:0007669"/>
    <property type="project" value="InterPro"/>
</dbReference>
<dbReference type="Gene3D" id="6.10.340.10">
    <property type="match status" value="1"/>
</dbReference>
<feature type="domain" description="HAMP" evidence="5">
    <location>
        <begin position="692"/>
        <end position="744"/>
    </location>
</feature>
<protein>
    <submittedName>
        <fullName evidence="6">HAMP domain-containing protein</fullName>
    </submittedName>
</protein>
<feature type="transmembrane region" description="Helical" evidence="4">
    <location>
        <begin position="398"/>
        <end position="418"/>
    </location>
</feature>
<evidence type="ECO:0000256" key="2">
    <source>
        <dbReference type="ARBA" id="ARBA00022989"/>
    </source>
</evidence>
<evidence type="ECO:0000313" key="7">
    <source>
        <dbReference type="Proteomes" id="UP000657385"/>
    </source>
</evidence>
<evidence type="ECO:0000256" key="1">
    <source>
        <dbReference type="ARBA" id="ARBA00022692"/>
    </source>
</evidence>
<evidence type="ECO:0000256" key="3">
    <source>
        <dbReference type="SAM" id="MobiDB-lite"/>
    </source>
</evidence>
<feature type="region of interest" description="Disordered" evidence="3">
    <location>
        <begin position="740"/>
        <end position="774"/>
    </location>
</feature>
<name>A0A931FHL5_9ACTN</name>
<dbReference type="PROSITE" id="PS50885">
    <property type="entry name" value="HAMP"/>
    <property type="match status" value="1"/>
</dbReference>
<organism evidence="6 7">
    <name type="scientific">Streptacidiphilus fuscans</name>
    <dbReference type="NCBI Taxonomy" id="2789292"/>
    <lineage>
        <taxon>Bacteria</taxon>
        <taxon>Bacillati</taxon>
        <taxon>Actinomycetota</taxon>
        <taxon>Actinomycetes</taxon>
        <taxon>Kitasatosporales</taxon>
        <taxon>Streptomycetaceae</taxon>
        <taxon>Streptacidiphilus</taxon>
    </lineage>
</organism>
<proteinExistence type="predicted"/>
<evidence type="ECO:0000259" key="5">
    <source>
        <dbReference type="PROSITE" id="PS50885"/>
    </source>
</evidence>
<dbReference type="PANTHER" id="PTHR32089">
    <property type="entry name" value="METHYL-ACCEPTING CHEMOTAXIS PROTEIN MCPB"/>
    <property type="match status" value="1"/>
</dbReference>
<dbReference type="GO" id="GO:0007165">
    <property type="term" value="P:signal transduction"/>
    <property type="evidence" value="ECO:0007669"/>
    <property type="project" value="InterPro"/>
</dbReference>